<dbReference type="PANTHER" id="PTHR11717">
    <property type="entry name" value="LOW MOLECULAR WEIGHT PROTEIN TYROSINE PHOSPHATASE"/>
    <property type="match status" value="1"/>
</dbReference>
<dbReference type="InterPro" id="IPR017867">
    <property type="entry name" value="Tyr_phospatase_low_mol_wt"/>
</dbReference>
<evidence type="ECO:0000256" key="1">
    <source>
        <dbReference type="ARBA" id="ARBA00011063"/>
    </source>
</evidence>
<dbReference type="SMART" id="SM00226">
    <property type="entry name" value="LMWPc"/>
    <property type="match status" value="1"/>
</dbReference>
<dbReference type="PANTHER" id="PTHR11717:SF7">
    <property type="entry name" value="LOW MOLECULAR WEIGHT PHOSPHOTYROSINE PROTEIN PHOSPHATASE"/>
    <property type="match status" value="1"/>
</dbReference>
<evidence type="ECO:0000256" key="5">
    <source>
        <dbReference type="PIRSR" id="PIRSR617867-1"/>
    </source>
</evidence>
<feature type="active site" description="Proton donor" evidence="5">
    <location>
        <position position="120"/>
    </location>
</feature>
<dbReference type="Proteomes" id="UP000319555">
    <property type="component" value="Unassembled WGS sequence"/>
</dbReference>
<keyword evidence="8" id="KW-1185">Reference proteome</keyword>
<evidence type="ECO:0000256" key="3">
    <source>
        <dbReference type="ARBA" id="ARBA00022801"/>
    </source>
</evidence>
<protein>
    <recommendedName>
        <fullName evidence="2">protein-tyrosine-phosphatase</fullName>
        <ecNumber evidence="2">3.1.3.48</ecNumber>
    </recommendedName>
</protein>
<dbReference type="Pfam" id="PF01451">
    <property type="entry name" value="LMWPc"/>
    <property type="match status" value="1"/>
</dbReference>
<dbReference type="Gene3D" id="3.40.50.2300">
    <property type="match status" value="1"/>
</dbReference>
<dbReference type="SUPFAM" id="SSF52788">
    <property type="entry name" value="Phosphotyrosine protein phosphatases I"/>
    <property type="match status" value="1"/>
</dbReference>
<organism evidence="7 8">
    <name type="scientific">Ruegeria faecimaris</name>
    <dbReference type="NCBI Taxonomy" id="686389"/>
    <lineage>
        <taxon>Bacteria</taxon>
        <taxon>Pseudomonadati</taxon>
        <taxon>Pseudomonadota</taxon>
        <taxon>Alphaproteobacteria</taxon>
        <taxon>Rhodobacterales</taxon>
        <taxon>Roseobacteraceae</taxon>
        <taxon>Ruegeria</taxon>
    </lineage>
</organism>
<dbReference type="AlphaFoldDB" id="A0A521DZ76"/>
<feature type="active site" description="Nucleophile" evidence="5">
    <location>
        <position position="9"/>
    </location>
</feature>
<feature type="active site" evidence="5">
    <location>
        <position position="15"/>
    </location>
</feature>
<proteinExistence type="inferred from homology"/>
<evidence type="ECO:0000313" key="8">
    <source>
        <dbReference type="Proteomes" id="UP000319555"/>
    </source>
</evidence>
<gene>
    <name evidence="7" type="ORF">SAMN06265380_10884</name>
</gene>
<dbReference type="PRINTS" id="PR00719">
    <property type="entry name" value="LMWPTPASE"/>
</dbReference>
<feature type="domain" description="Phosphotyrosine protein phosphatase I" evidence="6">
    <location>
        <begin position="3"/>
        <end position="144"/>
    </location>
</feature>
<dbReference type="GO" id="GO:0004725">
    <property type="term" value="F:protein tyrosine phosphatase activity"/>
    <property type="evidence" value="ECO:0007669"/>
    <property type="project" value="UniProtKB-EC"/>
</dbReference>
<dbReference type="OrthoDB" id="9784339at2"/>
<comment type="similarity">
    <text evidence="1">Belongs to the low molecular weight phosphotyrosine protein phosphatase family.</text>
</comment>
<sequence length="147" mass="16211">MTHRILFVCLGNICRSPAAEGAFRARAPHHATDSAGTSGWHIGDPPYGPMQQAAHARSIDISDLRARKFVAEDFDRFDLIIGMDAENLTNIENLRPRGNKTPVRLLTDFATETGADHVPDPYYTRDFEGTLDLIEKAVAGLDAHLRA</sequence>
<dbReference type="InterPro" id="IPR036196">
    <property type="entry name" value="Ptyr_pPase_sf"/>
</dbReference>
<keyword evidence="4" id="KW-0904">Protein phosphatase</keyword>
<dbReference type="RefSeq" id="WP_142638096.1">
    <property type="nucleotide sequence ID" value="NZ_CANLVA010000010.1"/>
</dbReference>
<reference evidence="7 8" key="1">
    <citation type="submission" date="2017-05" db="EMBL/GenBank/DDBJ databases">
        <authorList>
            <person name="Varghese N."/>
            <person name="Submissions S."/>
        </authorList>
    </citation>
    <scope>NUCLEOTIDE SEQUENCE [LARGE SCALE GENOMIC DNA]</scope>
    <source>
        <strain evidence="7 8">DSM 28009</strain>
    </source>
</reference>
<dbReference type="InterPro" id="IPR050438">
    <property type="entry name" value="LMW_PTPase"/>
</dbReference>
<keyword evidence="3" id="KW-0378">Hydrolase</keyword>
<evidence type="ECO:0000256" key="2">
    <source>
        <dbReference type="ARBA" id="ARBA00013064"/>
    </source>
</evidence>
<evidence type="ECO:0000256" key="4">
    <source>
        <dbReference type="ARBA" id="ARBA00022912"/>
    </source>
</evidence>
<accession>A0A521DZ76</accession>
<evidence type="ECO:0000313" key="7">
    <source>
        <dbReference type="EMBL" id="SMO77024.1"/>
    </source>
</evidence>
<dbReference type="EMBL" id="FXTE01000008">
    <property type="protein sequence ID" value="SMO77024.1"/>
    <property type="molecule type" value="Genomic_DNA"/>
</dbReference>
<dbReference type="InterPro" id="IPR023485">
    <property type="entry name" value="Ptyr_pPase"/>
</dbReference>
<evidence type="ECO:0000259" key="6">
    <source>
        <dbReference type="SMART" id="SM00226"/>
    </source>
</evidence>
<dbReference type="CDD" id="cd16343">
    <property type="entry name" value="LMWPTP"/>
    <property type="match status" value="1"/>
</dbReference>
<name>A0A521DZ76_9RHOB</name>
<dbReference type="EC" id="3.1.3.48" evidence="2"/>